<comment type="caution">
    <text evidence="2">The sequence shown here is derived from an EMBL/GenBank/DDBJ whole genome shotgun (WGS) entry which is preliminary data.</text>
</comment>
<dbReference type="EMBL" id="LAZR01000272">
    <property type="protein sequence ID" value="KKN77848.1"/>
    <property type="molecule type" value="Genomic_DNA"/>
</dbReference>
<evidence type="ECO:0000256" key="1">
    <source>
        <dbReference type="SAM" id="Phobius"/>
    </source>
</evidence>
<organism evidence="2">
    <name type="scientific">marine sediment metagenome</name>
    <dbReference type="NCBI Taxonomy" id="412755"/>
    <lineage>
        <taxon>unclassified sequences</taxon>
        <taxon>metagenomes</taxon>
        <taxon>ecological metagenomes</taxon>
    </lineage>
</organism>
<keyword evidence="1" id="KW-0812">Transmembrane</keyword>
<sequence>MKRIRKIRREKNHYEICETDRFRLYIVIGNYLIILWGLKK</sequence>
<name>A0A0F9WHJ1_9ZZZZ</name>
<reference evidence="2" key="1">
    <citation type="journal article" date="2015" name="Nature">
        <title>Complex archaea that bridge the gap between prokaryotes and eukaryotes.</title>
        <authorList>
            <person name="Spang A."/>
            <person name="Saw J.H."/>
            <person name="Jorgensen S.L."/>
            <person name="Zaremba-Niedzwiedzka K."/>
            <person name="Martijn J."/>
            <person name="Lind A.E."/>
            <person name="van Eijk R."/>
            <person name="Schleper C."/>
            <person name="Guy L."/>
            <person name="Ettema T.J."/>
        </authorList>
    </citation>
    <scope>NUCLEOTIDE SEQUENCE</scope>
</reference>
<keyword evidence="1" id="KW-0472">Membrane</keyword>
<dbReference type="AlphaFoldDB" id="A0A0F9WHJ1"/>
<feature type="transmembrane region" description="Helical" evidence="1">
    <location>
        <begin position="21"/>
        <end position="38"/>
    </location>
</feature>
<proteinExistence type="predicted"/>
<keyword evidence="1" id="KW-1133">Transmembrane helix</keyword>
<evidence type="ECO:0000313" key="2">
    <source>
        <dbReference type="EMBL" id="KKN77848.1"/>
    </source>
</evidence>
<accession>A0A0F9WHJ1</accession>
<protein>
    <submittedName>
        <fullName evidence="2">Uncharacterized protein</fullName>
    </submittedName>
</protein>
<gene>
    <name evidence="2" type="ORF">LCGC14_0355850</name>
</gene>